<comment type="subcellular location">
    <subcellularLocation>
        <location evidence="1">Membrane</location>
        <topology evidence="1">Multi-pass membrane protein</topology>
    </subcellularLocation>
</comment>
<dbReference type="Proteomes" id="UP001172791">
    <property type="component" value="Unassembled WGS sequence"/>
</dbReference>
<feature type="transmembrane region" description="Helical" evidence="6">
    <location>
        <begin position="257"/>
        <end position="278"/>
    </location>
</feature>
<feature type="compositionally biased region" description="Low complexity" evidence="5">
    <location>
        <begin position="454"/>
        <end position="514"/>
    </location>
</feature>
<keyword evidence="4 6" id="KW-0472">Membrane</keyword>
<evidence type="ECO:0000313" key="8">
    <source>
        <dbReference type="EMBL" id="MDN4578891.1"/>
    </source>
</evidence>
<dbReference type="Proteomes" id="UP001172788">
    <property type="component" value="Unassembled WGS sequence"/>
</dbReference>
<dbReference type="InterPro" id="IPR007688">
    <property type="entry name" value="Conjugal_tfr_TrbL/VirB6"/>
</dbReference>
<keyword evidence="9" id="KW-1185">Reference proteome</keyword>
<comment type="caution">
    <text evidence="7">The sequence shown here is derived from an EMBL/GenBank/DDBJ whole genome shotgun (WGS) entry which is preliminary data.</text>
</comment>
<keyword evidence="3 6" id="KW-1133">Transmembrane helix</keyword>
<keyword evidence="2 6" id="KW-0812">Transmembrane</keyword>
<proteinExistence type="predicted"/>
<feature type="transmembrane region" description="Helical" evidence="6">
    <location>
        <begin position="187"/>
        <end position="204"/>
    </location>
</feature>
<evidence type="ECO:0000256" key="2">
    <source>
        <dbReference type="ARBA" id="ARBA00022692"/>
    </source>
</evidence>
<evidence type="ECO:0000256" key="1">
    <source>
        <dbReference type="ARBA" id="ARBA00004141"/>
    </source>
</evidence>
<feature type="compositionally biased region" description="Basic and acidic residues" evidence="5">
    <location>
        <begin position="517"/>
        <end position="528"/>
    </location>
</feature>
<feature type="region of interest" description="Disordered" evidence="5">
    <location>
        <begin position="399"/>
        <end position="554"/>
    </location>
</feature>
<dbReference type="RefSeq" id="WP_301233380.1">
    <property type="nucleotide sequence ID" value="NZ_QAIC01000024.1"/>
</dbReference>
<reference evidence="7" key="1">
    <citation type="submission" date="2018-04" db="EMBL/GenBank/DDBJ databases">
        <authorList>
            <person name="Jy Z."/>
        </authorList>
    </citation>
    <scope>NUCLEOTIDE SEQUENCE</scope>
    <source>
        <strain evidence="8">AS13</strain>
        <strain evidence="7">LA18</strain>
    </source>
</reference>
<dbReference type="InterPro" id="IPR014150">
    <property type="entry name" value="Conjugal_tfr_TrbL"/>
</dbReference>
<evidence type="ECO:0000313" key="9">
    <source>
        <dbReference type="Proteomes" id="UP001172788"/>
    </source>
</evidence>
<dbReference type="GO" id="GO:0030255">
    <property type="term" value="P:protein secretion by the type IV secretion system"/>
    <property type="evidence" value="ECO:0007669"/>
    <property type="project" value="InterPro"/>
</dbReference>
<sequence length="554" mass="55281">MRSQFAVKRWWWVIVLLIVTVDIFHPVHASNVLDDIGAQYKSASSGWESKLADIAKGLFIKLATLELIWSALMWVIARDDPEQMFASFVKKILGLSFFWAILLNFSTWIPAVIDGFSQAGRSASGLSALTPSAVLDLGLEISTGILNKVSDVSFSASGILTAFTAAFAGILIVVSFTVIAAQLLVTLIESYIAISAGVLFLGFAGSRWTTTFSEKYISYAVGIGVKLFVTYLIIAAGQTVSQGWVQLIVDGMKAKDYLPIMGGALVYTFLAWQIPATASSMMSGSPSMTLGGAAATAAGAVASAAGAAGMVGASVAGAAGGVAGLGNMAAGSVKAALAGGANATANGATGPAGVALGAAKAIGGAMMDSAGETVKGLGQNSAGGRMAGRIDAKTAALNESNAGAGGNGVQPSAPTTGADGESGSGAVGGSAQGNVIDTNSSLSQALAERDAVQATRATPPAPAPAAGGQSTGNSTSGSSATATGGQGVSQADASGGAQQSGQSANSSASNNRQQPDAPKKTTMERLADSARAMGQTPNDSGGNAAIQIDMKHSH</sequence>
<dbReference type="AlphaFoldDB" id="A0AAW7MH75"/>
<dbReference type="Pfam" id="PF04610">
    <property type="entry name" value="TrbL"/>
    <property type="match status" value="1"/>
</dbReference>
<evidence type="ECO:0000313" key="10">
    <source>
        <dbReference type="Proteomes" id="UP001172791"/>
    </source>
</evidence>
<evidence type="ECO:0000256" key="4">
    <source>
        <dbReference type="ARBA" id="ARBA00023136"/>
    </source>
</evidence>
<dbReference type="NCBIfam" id="TIGR02783">
    <property type="entry name" value="TrbL_P"/>
    <property type="match status" value="1"/>
</dbReference>
<evidence type="ECO:0000256" key="5">
    <source>
        <dbReference type="SAM" id="MobiDB-lite"/>
    </source>
</evidence>
<evidence type="ECO:0000313" key="7">
    <source>
        <dbReference type="EMBL" id="MDN4572045.1"/>
    </source>
</evidence>
<dbReference type="GO" id="GO:0016020">
    <property type="term" value="C:membrane"/>
    <property type="evidence" value="ECO:0007669"/>
    <property type="project" value="UniProtKB-SubCell"/>
</dbReference>
<protein>
    <submittedName>
        <fullName evidence="7">P-type conjugative transfer protein TrbL</fullName>
    </submittedName>
</protein>
<feature type="compositionally biased region" description="Gly residues" evidence="5">
    <location>
        <begin position="420"/>
        <end position="431"/>
    </location>
</feature>
<feature type="transmembrane region" description="Helical" evidence="6">
    <location>
        <begin position="88"/>
        <end position="113"/>
    </location>
</feature>
<accession>A0AAW7MH75</accession>
<dbReference type="EMBL" id="QAID01000040">
    <property type="protein sequence ID" value="MDN4578891.1"/>
    <property type="molecule type" value="Genomic_DNA"/>
</dbReference>
<feature type="transmembrane region" description="Helical" evidence="6">
    <location>
        <begin position="216"/>
        <end position="237"/>
    </location>
</feature>
<organism evidence="7 10">
    <name type="scientific">Pandoraea cepalis</name>
    <dbReference type="NCBI Taxonomy" id="2508294"/>
    <lineage>
        <taxon>Bacteria</taxon>
        <taxon>Pseudomonadati</taxon>
        <taxon>Pseudomonadota</taxon>
        <taxon>Betaproteobacteria</taxon>
        <taxon>Burkholderiales</taxon>
        <taxon>Burkholderiaceae</taxon>
        <taxon>Pandoraea</taxon>
    </lineage>
</organism>
<gene>
    <name evidence="7" type="primary">trbL</name>
    <name evidence="7" type="ORF">DBA34_02005</name>
    <name evidence="8" type="ORF">DBB29_12275</name>
</gene>
<dbReference type="EMBL" id="QAIC01000024">
    <property type="protein sequence ID" value="MDN4572045.1"/>
    <property type="molecule type" value="Genomic_DNA"/>
</dbReference>
<feature type="compositionally biased region" description="Polar residues" evidence="5">
    <location>
        <begin position="435"/>
        <end position="444"/>
    </location>
</feature>
<name>A0AAW7MH75_9BURK</name>
<feature type="transmembrane region" description="Helical" evidence="6">
    <location>
        <begin position="158"/>
        <end position="181"/>
    </location>
</feature>
<evidence type="ECO:0000256" key="3">
    <source>
        <dbReference type="ARBA" id="ARBA00022989"/>
    </source>
</evidence>
<evidence type="ECO:0000256" key="6">
    <source>
        <dbReference type="SAM" id="Phobius"/>
    </source>
</evidence>